<dbReference type="CDD" id="cd05483">
    <property type="entry name" value="retropepsin_like_bacteria"/>
    <property type="match status" value="1"/>
</dbReference>
<dbReference type="InterPro" id="IPR011990">
    <property type="entry name" value="TPR-like_helical_dom_sf"/>
</dbReference>
<keyword evidence="2" id="KW-0812">Transmembrane</keyword>
<dbReference type="EMBL" id="CP001635">
    <property type="protein sequence ID" value="ACS21122.1"/>
    <property type="molecule type" value="Genomic_DNA"/>
</dbReference>
<evidence type="ECO:0000313" key="4">
    <source>
        <dbReference type="EMBL" id="ACS21122.1"/>
    </source>
</evidence>
<dbReference type="OrthoDB" id="5948625at2"/>
<dbReference type="STRING" id="543728.Vapar_4511"/>
<feature type="transmembrane region" description="Helical" evidence="2">
    <location>
        <begin position="158"/>
        <end position="174"/>
    </location>
</feature>
<organism evidence="4">
    <name type="scientific">Variovorax paradoxus (strain S110)</name>
    <dbReference type="NCBI Taxonomy" id="543728"/>
    <lineage>
        <taxon>Bacteria</taxon>
        <taxon>Pseudomonadati</taxon>
        <taxon>Pseudomonadota</taxon>
        <taxon>Betaproteobacteria</taxon>
        <taxon>Burkholderiales</taxon>
        <taxon>Comamonadaceae</taxon>
        <taxon>Variovorax</taxon>
    </lineage>
</organism>
<accession>C5CKX1</accession>
<dbReference type="HOGENOM" id="CLU_380782_0_0_4"/>
<dbReference type="AlphaFoldDB" id="C5CKX1"/>
<evidence type="ECO:0000259" key="3">
    <source>
        <dbReference type="Pfam" id="PF14237"/>
    </source>
</evidence>
<keyword evidence="2" id="KW-1133">Transmembrane helix</keyword>
<dbReference type="InterPro" id="IPR034122">
    <property type="entry name" value="Retropepsin-like_bacterial"/>
</dbReference>
<feature type="region of interest" description="Disordered" evidence="1">
    <location>
        <begin position="704"/>
        <end position="727"/>
    </location>
</feature>
<dbReference type="Gene3D" id="2.40.70.10">
    <property type="entry name" value="Acid Proteases"/>
    <property type="match status" value="1"/>
</dbReference>
<name>C5CKX1_VARPS</name>
<feature type="transmembrane region" description="Helical" evidence="2">
    <location>
        <begin position="345"/>
        <end position="369"/>
    </location>
</feature>
<dbReference type="PROSITE" id="PS00141">
    <property type="entry name" value="ASP_PROTEASE"/>
    <property type="match status" value="1"/>
</dbReference>
<evidence type="ECO:0000256" key="1">
    <source>
        <dbReference type="SAM" id="MobiDB-lite"/>
    </source>
</evidence>
<feature type="transmembrane region" description="Helical" evidence="2">
    <location>
        <begin position="381"/>
        <end position="399"/>
    </location>
</feature>
<dbReference type="KEGG" id="vap:Vapar_4511"/>
<feature type="transmembrane region" description="Helical" evidence="2">
    <location>
        <begin position="319"/>
        <end position="339"/>
    </location>
</feature>
<feature type="domain" description="GYF" evidence="3">
    <location>
        <begin position="241"/>
        <end position="290"/>
    </location>
</feature>
<protein>
    <recommendedName>
        <fullName evidence="3">GYF domain-containing protein</fullName>
    </recommendedName>
</protein>
<dbReference type="InterPro" id="IPR021109">
    <property type="entry name" value="Peptidase_aspartic_dom_sf"/>
</dbReference>
<dbReference type="InterPro" id="IPR025640">
    <property type="entry name" value="GYF_2"/>
</dbReference>
<dbReference type="SUPFAM" id="SSF48452">
    <property type="entry name" value="TPR-like"/>
    <property type="match status" value="1"/>
</dbReference>
<feature type="compositionally biased region" description="Polar residues" evidence="1">
    <location>
        <begin position="710"/>
        <end position="727"/>
    </location>
</feature>
<dbReference type="Gene3D" id="1.25.40.10">
    <property type="entry name" value="Tetratricopeptide repeat domain"/>
    <property type="match status" value="1"/>
</dbReference>
<gene>
    <name evidence="4" type="ordered locus">Vapar_4511</name>
</gene>
<feature type="transmembrane region" description="Helical" evidence="2">
    <location>
        <begin position="126"/>
        <end position="146"/>
    </location>
</feature>
<dbReference type="InterPro" id="IPR001969">
    <property type="entry name" value="Aspartic_peptidase_AS"/>
</dbReference>
<reference evidence="4" key="1">
    <citation type="submission" date="2009-06" db="EMBL/GenBank/DDBJ databases">
        <title>Complete sequence of chromosome 1 of Variovorax paradoxus S110.</title>
        <authorList>
            <consortium name="US DOE Joint Genome Institute"/>
            <person name="Lucas S."/>
            <person name="Copeland A."/>
            <person name="Lapidus A."/>
            <person name="Glavina del Rio T."/>
            <person name="Tice H."/>
            <person name="Bruce D."/>
            <person name="Goodwin L."/>
            <person name="Pitluck S."/>
            <person name="Chertkov O."/>
            <person name="Brettin T."/>
            <person name="Detter J.C."/>
            <person name="Han C."/>
            <person name="Larimer F."/>
            <person name="Land M."/>
            <person name="Hauser L."/>
            <person name="Kyrpides N."/>
            <person name="Ovchinnikova G."/>
            <person name="Orwin P."/>
            <person name="Leadbetter J.R."/>
            <person name="Spain J.C."/>
            <person name="Han J.I."/>
        </authorList>
    </citation>
    <scope>NUCLEOTIDE SEQUENCE</scope>
    <source>
        <strain evidence="4">S110</strain>
    </source>
</reference>
<dbReference type="GO" id="GO:0006508">
    <property type="term" value="P:proteolysis"/>
    <property type="evidence" value="ECO:0007669"/>
    <property type="project" value="InterPro"/>
</dbReference>
<dbReference type="GO" id="GO:0004190">
    <property type="term" value="F:aspartic-type endopeptidase activity"/>
    <property type="evidence" value="ECO:0007669"/>
    <property type="project" value="InterPro"/>
</dbReference>
<evidence type="ECO:0000256" key="2">
    <source>
        <dbReference type="SAM" id="Phobius"/>
    </source>
</evidence>
<feature type="transmembrane region" description="Helical" evidence="2">
    <location>
        <begin position="6"/>
        <end position="25"/>
    </location>
</feature>
<proteinExistence type="predicted"/>
<dbReference type="SUPFAM" id="SSF50630">
    <property type="entry name" value="Acid proteases"/>
    <property type="match status" value="1"/>
</dbReference>
<feature type="transmembrane region" description="Helical" evidence="2">
    <location>
        <begin position="46"/>
        <end position="67"/>
    </location>
</feature>
<sequence length="727" mass="80014" precursor="true">MNMEQVGSMVPLLLFIALVAGCVWLTRRSARQREVQGETLYGTKGWLGFFLVTAFVLTPLVGIGTQLKTFADVELRTPAVLELAGYVPYKAFCWCLLLGVIVWQVWMANRLRTRYEPESVAHAKLFLALSPFVMYLGDVGAAWAFLDVNAAGEDAGRTVRGFISSFLWFLYFTNSERVKNTYFGAEKSAGSAPFEPGRPRVRNLKGLEQRREPVFTDVPVPLAPAADLTSSPAEDEGEQVWWYAEGEHRSGPVSAAQLEQLVQAGTISSNTLVWCEGRLTWKPLQQIPELVGERAAPSDVEPDFVRLDRLRERTAGAPLWTSAVVLSAVLVWFSLAFHLPERASLGYALGVGVGALLIPVVVVAIFSLWTAYPSQRKNLQVFVGCCAVLLATSGASSLSNRGYVERWFNKDNLSAEDFRSQANKCAQLRDLRCQESSWREYVRLRPEDSLGIARLGFVLNQRDKHEEAIVHLKKSMDLGAGAYDLFAYYADSHEKLGHTGDAIEWSYKALSVAPSLVDVRGRLASLLLKTHRPYEALSLLQAYDSQLEAKGMRPYFAAQRISIETAIDKAEPEKNEERMALRLPMYAGHFFAPVTLGSGKPKPFMVDTGASLTSLSEAMLRDSKAVYRVVDPKVLMTVADGRKVAAKGVVVDSMKVGPFELKNVPAVVCADCVSLLGQASLTKFDMQSVRAQGVDFLLLAQRGTVPPQPASSQKTTSSQPSAQAQTP</sequence>
<feature type="transmembrane region" description="Helical" evidence="2">
    <location>
        <begin position="87"/>
        <end position="106"/>
    </location>
</feature>
<dbReference type="Pfam" id="PF13650">
    <property type="entry name" value="Asp_protease_2"/>
    <property type="match status" value="1"/>
</dbReference>
<dbReference type="Pfam" id="PF14237">
    <property type="entry name" value="GYF_2"/>
    <property type="match status" value="1"/>
</dbReference>
<keyword evidence="2" id="KW-0472">Membrane</keyword>